<dbReference type="GO" id="GO:0004534">
    <property type="term" value="F:5'-3' RNA exonuclease activity"/>
    <property type="evidence" value="ECO:0007669"/>
    <property type="project" value="TreeGrafter"/>
</dbReference>
<dbReference type="EMBL" id="BARS01049454">
    <property type="protein sequence ID" value="GAG33152.1"/>
    <property type="molecule type" value="Genomic_DNA"/>
</dbReference>
<dbReference type="InterPro" id="IPR016195">
    <property type="entry name" value="Pol/histidinol_Pase-like"/>
</dbReference>
<proteinExistence type="predicted"/>
<reference evidence="1" key="1">
    <citation type="journal article" date="2014" name="Front. Microbiol.">
        <title>High frequency of phylogenetically diverse reductive dehalogenase-homologous genes in deep subseafloor sedimentary metagenomes.</title>
        <authorList>
            <person name="Kawai M."/>
            <person name="Futagami T."/>
            <person name="Toyoda A."/>
            <person name="Takaki Y."/>
            <person name="Nishi S."/>
            <person name="Hori S."/>
            <person name="Arai W."/>
            <person name="Tsubouchi T."/>
            <person name="Morono Y."/>
            <person name="Uchiyama I."/>
            <person name="Ito T."/>
            <person name="Fujiyama A."/>
            <person name="Inagaki F."/>
            <person name="Takami H."/>
        </authorList>
    </citation>
    <scope>NUCLEOTIDE SEQUENCE</scope>
    <source>
        <strain evidence="1">Expedition CK06-06</strain>
    </source>
</reference>
<feature type="non-terminal residue" evidence="1">
    <location>
        <position position="1"/>
    </location>
</feature>
<sequence length="188" mass="20878">RNPKIIERLQALGLEITTAEVLNLSSGQVGRPHIAKALVNRGYVSSIDEAFSRYLQKGAVAYVEKFRFSPRKAIALIREAGGLAVLAHPLTLGITEPRELTLLVKELQEMGLAGLEVFYPEHTKEMVVLCQDIAKNLGIVCTGGSDFHGNLRDRSYLGNGILGQNLNYGLLQNIKERLQERENRQAQR</sequence>
<organism evidence="1">
    <name type="scientific">marine sediment metagenome</name>
    <dbReference type="NCBI Taxonomy" id="412755"/>
    <lineage>
        <taxon>unclassified sequences</taxon>
        <taxon>metagenomes</taxon>
        <taxon>ecological metagenomes</taxon>
    </lineage>
</organism>
<dbReference type="Gene3D" id="1.10.150.650">
    <property type="match status" value="1"/>
</dbReference>
<dbReference type="InterPro" id="IPR052018">
    <property type="entry name" value="PHP_domain"/>
</dbReference>
<dbReference type="AlphaFoldDB" id="X0XCL3"/>
<dbReference type="PANTHER" id="PTHR42924">
    <property type="entry name" value="EXONUCLEASE"/>
    <property type="match status" value="1"/>
</dbReference>
<dbReference type="SUPFAM" id="SSF89550">
    <property type="entry name" value="PHP domain-like"/>
    <property type="match status" value="1"/>
</dbReference>
<evidence type="ECO:0000313" key="1">
    <source>
        <dbReference type="EMBL" id="GAG33152.1"/>
    </source>
</evidence>
<accession>X0XCL3</accession>
<dbReference type="PANTHER" id="PTHR42924:SF3">
    <property type="entry name" value="POLYMERASE_HISTIDINOL PHOSPHATASE N-TERMINAL DOMAIN-CONTAINING PROTEIN"/>
    <property type="match status" value="1"/>
</dbReference>
<gene>
    <name evidence="1" type="ORF">S01H1_73974</name>
</gene>
<name>X0XCL3_9ZZZZ</name>
<protein>
    <recommendedName>
        <fullName evidence="2">PHP domain-containing protein</fullName>
    </recommendedName>
</protein>
<comment type="caution">
    <text evidence="1">The sequence shown here is derived from an EMBL/GenBank/DDBJ whole genome shotgun (WGS) entry which is preliminary data.</text>
</comment>
<dbReference type="GO" id="GO:0035312">
    <property type="term" value="F:5'-3' DNA exonuclease activity"/>
    <property type="evidence" value="ECO:0007669"/>
    <property type="project" value="TreeGrafter"/>
</dbReference>
<evidence type="ECO:0008006" key="2">
    <source>
        <dbReference type="Google" id="ProtNLM"/>
    </source>
</evidence>